<dbReference type="SMART" id="SM00028">
    <property type="entry name" value="TPR"/>
    <property type="match status" value="5"/>
</dbReference>
<proteinExistence type="inferred from homology"/>
<keyword evidence="3" id="KW-0677">Repeat</keyword>
<dbReference type="Pfam" id="PF13432">
    <property type="entry name" value="TPR_16"/>
    <property type="match status" value="1"/>
</dbReference>
<reference evidence="10 11" key="1">
    <citation type="submission" date="2017-05" db="EMBL/GenBank/DDBJ databases">
        <title>Complete and WGS of Bordetella genogroups.</title>
        <authorList>
            <person name="Spilker T."/>
            <person name="LiPuma J."/>
        </authorList>
    </citation>
    <scope>NUCLEOTIDE SEQUENCE [LARGE SCALE GENOMIC DNA]</scope>
    <source>
        <strain evidence="10 11">AU10456</strain>
    </source>
</reference>
<evidence type="ECO:0000259" key="9">
    <source>
        <dbReference type="Pfam" id="PF13283"/>
    </source>
</evidence>
<dbReference type="RefSeq" id="WP_094801020.1">
    <property type="nucleotide sequence ID" value="NZ_NEVP01000008.1"/>
</dbReference>
<sequence>MIAFTRPLLLAAALCAVTGASLVPAGPVLAAEEVPLSGEAFELADQAYKSYNAGKFADALTQVNGALKTRPDVARLQLLKVYTLQKLGRIKEAREAAQAALKQGVDDPGLRAAVTNLRQGPAPGAGAGNGRSAAYNRAFPIATKAYADYNRGEMQAAAAGAERAVRIDPSQGEWSILWVDSLQAQQKFPEAEKAATAAIALGAPNKGDLEARRAAIKRRIAIDPVAAAYRELAVDRPAAAIPLAREAVALAPDVSSYRLLLLTTLMLADQLDAAEAAASDALVQDDENTVALVLRGYLKQRQGKTAEANADFDEALKQDWLDDDQRRNIRLIAIDGAIAAGDYARARSIIEPMDAKDEGVARRQKLIRAGKSAPMLTASNYPPPAQACRDTPYGTQCELAPSDEAGGGNSPAALAYAAYGRQHYQEAIEQAQRAVAASPDDPALQQLLTTALASGNAAQAAQAEQRLDAALAKTPQDPSLLMQRAYLRQRTGRPELALQDFRAARDTGKAPPTVILDEAYALSATGDNRQAVEKLKQAIDLDDTGNLKLDPQQRENTRGAIAGLSREWGAIASIGYRGARPASSSLDGAAISTPGDAAFSTAEVFWRPPATNNQYGTLEAYARLSNTIYEGSSKFQSTRFVDPCGIQNDVEVTGPDGTLRSRSATGFPSTIGSLGLRYALSDTGVSFGLERRFFLGSATRQGSLNPASRQLQCDIRQQFDPRLQNATASYKLNGDAGGWMTYLTYGYYYGNSLRSDVPSWLTIEGYSQLGYAWDSNSARFDVRGIDSNLNTADRYQSRGKLSRDQAFASAELRVGQSFRLDRISNKLVVFPHAVLATDWLWQKSRVSGVDYGDPLGTQSYALSGNGKSWSMGVGPGIDVRYWFREDHYNAARSYFNVSMQYRTPIGGGATERAKGFFMNMTMYY</sequence>
<feature type="signal peptide" evidence="8">
    <location>
        <begin position="1"/>
        <end position="30"/>
    </location>
</feature>
<dbReference type="Gene3D" id="1.25.40.10">
    <property type="entry name" value="Tetratricopeptide repeat domain"/>
    <property type="match status" value="3"/>
</dbReference>
<dbReference type="SUPFAM" id="SSF48452">
    <property type="entry name" value="TPR-like"/>
    <property type="match status" value="3"/>
</dbReference>
<evidence type="ECO:0000313" key="11">
    <source>
        <dbReference type="Proteomes" id="UP000216913"/>
    </source>
</evidence>
<accession>A0A261THQ3</accession>
<dbReference type="InterPro" id="IPR019734">
    <property type="entry name" value="TPR_rpt"/>
</dbReference>
<organism evidence="10 11">
    <name type="scientific">Bordetella genomosp. 5</name>
    <dbReference type="NCBI Taxonomy" id="1395608"/>
    <lineage>
        <taxon>Bacteria</taxon>
        <taxon>Pseudomonadati</taxon>
        <taxon>Pseudomonadota</taxon>
        <taxon>Betaproteobacteria</taxon>
        <taxon>Burkholderiales</taxon>
        <taxon>Alcaligenaceae</taxon>
        <taxon>Bordetella</taxon>
    </lineage>
</organism>
<comment type="similarity">
    <text evidence="7">Belongs to the Tom70 family.</text>
</comment>
<evidence type="ECO:0000256" key="1">
    <source>
        <dbReference type="ARBA" id="ARBA00004167"/>
    </source>
</evidence>
<dbReference type="AlphaFoldDB" id="A0A261THQ3"/>
<feature type="chain" id="PRO_5013374490" description="Bacteriophage N4 adsorption protein A C-terminal domain-containing protein" evidence="8">
    <location>
        <begin position="31"/>
        <end position="924"/>
    </location>
</feature>
<name>A0A261THQ3_9BORD</name>
<evidence type="ECO:0000256" key="2">
    <source>
        <dbReference type="ARBA" id="ARBA00022692"/>
    </source>
</evidence>
<dbReference type="EMBL" id="NEVP01000008">
    <property type="protein sequence ID" value="OZI49208.1"/>
    <property type="molecule type" value="Genomic_DNA"/>
</dbReference>
<dbReference type="PANTHER" id="PTHR46208">
    <property type="entry name" value="MITOCHONDRIAL IMPORT RECEPTOR SUBUNIT TOM70"/>
    <property type="match status" value="1"/>
</dbReference>
<dbReference type="PANTHER" id="PTHR46208:SF1">
    <property type="entry name" value="MITOCHONDRIAL IMPORT RECEPTOR SUBUNIT TOM70"/>
    <property type="match status" value="1"/>
</dbReference>
<comment type="subcellular location">
    <subcellularLocation>
        <location evidence="1">Membrane</location>
        <topology evidence="1">Single-pass membrane protein</topology>
    </subcellularLocation>
</comment>
<keyword evidence="11" id="KW-1185">Reference proteome</keyword>
<dbReference type="GO" id="GO:0030943">
    <property type="term" value="F:mitochondrion targeting sequence binding"/>
    <property type="evidence" value="ECO:0007669"/>
    <property type="project" value="TreeGrafter"/>
</dbReference>
<evidence type="ECO:0000256" key="4">
    <source>
        <dbReference type="ARBA" id="ARBA00022803"/>
    </source>
</evidence>
<dbReference type="Proteomes" id="UP000216913">
    <property type="component" value="Unassembled WGS sequence"/>
</dbReference>
<evidence type="ECO:0000256" key="5">
    <source>
        <dbReference type="ARBA" id="ARBA00022989"/>
    </source>
</evidence>
<keyword evidence="6" id="KW-0472">Membrane</keyword>
<evidence type="ECO:0000256" key="7">
    <source>
        <dbReference type="ARBA" id="ARBA00038030"/>
    </source>
</evidence>
<evidence type="ECO:0000256" key="3">
    <source>
        <dbReference type="ARBA" id="ARBA00022737"/>
    </source>
</evidence>
<dbReference type="GO" id="GO:0030150">
    <property type="term" value="P:protein import into mitochondrial matrix"/>
    <property type="evidence" value="ECO:0007669"/>
    <property type="project" value="TreeGrafter"/>
</dbReference>
<dbReference type="InterPro" id="IPR025137">
    <property type="entry name" value="NfrA_C"/>
</dbReference>
<evidence type="ECO:0000313" key="10">
    <source>
        <dbReference type="EMBL" id="OZI49208.1"/>
    </source>
</evidence>
<dbReference type="InterPro" id="IPR011990">
    <property type="entry name" value="TPR-like_helical_dom_sf"/>
</dbReference>
<dbReference type="Pfam" id="PF13283">
    <property type="entry name" value="NfrA_C"/>
    <property type="match status" value="1"/>
</dbReference>
<protein>
    <recommendedName>
        <fullName evidence="9">Bacteriophage N4 adsorption protein A C-terminal domain-containing protein</fullName>
    </recommendedName>
</protein>
<evidence type="ECO:0000256" key="8">
    <source>
        <dbReference type="SAM" id="SignalP"/>
    </source>
</evidence>
<keyword evidence="8" id="KW-0732">Signal</keyword>
<gene>
    <name evidence="10" type="ORF">CAL25_14305</name>
</gene>
<dbReference type="GO" id="GO:0008320">
    <property type="term" value="F:protein transmembrane transporter activity"/>
    <property type="evidence" value="ECO:0007669"/>
    <property type="project" value="TreeGrafter"/>
</dbReference>
<keyword evidence="2" id="KW-0812">Transmembrane</keyword>
<evidence type="ECO:0000256" key="6">
    <source>
        <dbReference type="ARBA" id="ARBA00023136"/>
    </source>
</evidence>
<dbReference type="GO" id="GO:0016020">
    <property type="term" value="C:membrane"/>
    <property type="evidence" value="ECO:0007669"/>
    <property type="project" value="UniProtKB-SubCell"/>
</dbReference>
<keyword evidence="5" id="KW-1133">Transmembrane helix</keyword>
<keyword evidence="4" id="KW-0802">TPR repeat</keyword>
<comment type="caution">
    <text evidence="10">The sequence shown here is derived from an EMBL/GenBank/DDBJ whole genome shotgun (WGS) entry which is preliminary data.</text>
</comment>
<feature type="domain" description="Bacteriophage N4 adsorption protein A C-terminal" evidence="9">
    <location>
        <begin position="801"/>
        <end position="919"/>
    </location>
</feature>
<dbReference type="OrthoDB" id="7399085at2"/>